<gene>
    <name evidence="4" type="ORF">THAPSDRAFT_22349</name>
</gene>
<sequence length="805" mass="83149">MRIGTSLMAVAALPLAVAASVDGHRQLSSKSGGGGWGNGGGWYHDHHDSSWSSSSSKSSKSGSSKSSKSGSSKSSKSGSSKSSKSGSSKSSKSGSSISSGDWGHGGWEGYSGKGGKSGGGNWGGNWHSSSSSSSNSSGKSGKESKSSSKSSKSSSKSSKSGGGYYHYNPRPQWDDDGHSDHNSPGICAPDFHSGGLDCGHDSDDVDFKYCSEPGSDGECGSGFSCYDKKLCPKYSYEGGYFSPEGVCDDNGKGLDCADVTTYCTEPGGHGECGAGRQCHDAGLCGYGGKGLDDYDGVCGAAYGGIHGGGLDCGEVSTSCTDVGSKAECAHGATCFSSGMCHESGKHAGVCGSDDGFFCDDVKTYCSSPGESGQCGRGKSCYDAGLCHGSGSDYSGVCAPKEGKGGLECGDVDQYCTEPGSQGECGEGHTCYASDICYGGDSHGASGAVCFHNGDKVSCSGNPEGDAVYVQFSYSAETSGVDPDDVVGPLEDKILSAVADHVSSGYGGSVTMISSDPSDYIKDDEACSTKYSGDKCSVIKGEMTVYANGHELDACEYADIVEYSMYDKDFSNVHGVEKAEYIRAESSCNTNAIIGSGNAAEDESLGAGAMIGLAMLAAALAAIALLAARRLRRKPATDKDFDIVSLDSNEGRFLGMGNDPFASTVDVHKCTSMYCNCNKGLGGTTFIPAPKKADMNKTLEAQGIASPQGVGEAQGFFVGEPEAVDDLEMDEEPQDNIIRVNPSATEAHRSLTPVHEIAHDSEIDTEFESEGEEDMDSIPPPPPLPPGHMQRAGLYDREMRDDEMSI</sequence>
<evidence type="ECO:0000313" key="5">
    <source>
        <dbReference type="Proteomes" id="UP000001449"/>
    </source>
</evidence>
<evidence type="ECO:0000313" key="4">
    <source>
        <dbReference type="EMBL" id="EED93410.1"/>
    </source>
</evidence>
<dbReference type="KEGG" id="tps:THAPSDRAFT_22349"/>
<feature type="signal peptide" evidence="3">
    <location>
        <begin position="1"/>
        <end position="23"/>
    </location>
</feature>
<feature type="chain" id="PRO_5002866103" evidence="3">
    <location>
        <begin position="24"/>
        <end position="805"/>
    </location>
</feature>
<dbReference type="AlphaFoldDB" id="B8BZU6"/>
<dbReference type="PaxDb" id="35128-Thaps22349"/>
<keyword evidence="3" id="KW-0732">Signal</keyword>
<feature type="compositionally biased region" description="Acidic residues" evidence="1">
    <location>
        <begin position="762"/>
        <end position="775"/>
    </location>
</feature>
<feature type="compositionally biased region" description="Low complexity" evidence="1">
    <location>
        <begin position="124"/>
        <end position="139"/>
    </location>
</feature>
<dbReference type="GeneID" id="7446153"/>
<keyword evidence="2" id="KW-1133">Transmembrane helix</keyword>
<feature type="compositionally biased region" description="Low complexity" evidence="1">
    <location>
        <begin position="50"/>
        <end position="101"/>
    </location>
</feature>
<name>B8BZU6_THAPS</name>
<dbReference type="HOGENOM" id="CLU_350073_0_0_1"/>
<reference evidence="4 5" key="2">
    <citation type="journal article" date="2008" name="Nature">
        <title>The Phaeodactylum genome reveals the evolutionary history of diatom genomes.</title>
        <authorList>
            <person name="Bowler C."/>
            <person name="Allen A.E."/>
            <person name="Badger J.H."/>
            <person name="Grimwood J."/>
            <person name="Jabbari K."/>
            <person name="Kuo A."/>
            <person name="Maheswari U."/>
            <person name="Martens C."/>
            <person name="Maumus F."/>
            <person name="Otillar R.P."/>
            <person name="Rayko E."/>
            <person name="Salamov A."/>
            <person name="Vandepoele K."/>
            <person name="Beszteri B."/>
            <person name="Gruber A."/>
            <person name="Heijde M."/>
            <person name="Katinka M."/>
            <person name="Mock T."/>
            <person name="Valentin K."/>
            <person name="Verret F."/>
            <person name="Berges J.A."/>
            <person name="Brownlee C."/>
            <person name="Cadoret J.P."/>
            <person name="Chiovitti A."/>
            <person name="Choi C.J."/>
            <person name="Coesel S."/>
            <person name="De Martino A."/>
            <person name="Detter J.C."/>
            <person name="Durkin C."/>
            <person name="Falciatore A."/>
            <person name="Fournet J."/>
            <person name="Haruta M."/>
            <person name="Huysman M.J."/>
            <person name="Jenkins B.D."/>
            <person name="Jiroutova K."/>
            <person name="Jorgensen R.E."/>
            <person name="Joubert Y."/>
            <person name="Kaplan A."/>
            <person name="Kroger N."/>
            <person name="Kroth P.G."/>
            <person name="La Roche J."/>
            <person name="Lindquist E."/>
            <person name="Lommer M."/>
            <person name="Martin-Jezequel V."/>
            <person name="Lopez P.J."/>
            <person name="Lucas S."/>
            <person name="Mangogna M."/>
            <person name="McGinnis K."/>
            <person name="Medlin L.K."/>
            <person name="Montsant A."/>
            <person name="Oudot-Le Secq M.P."/>
            <person name="Napoli C."/>
            <person name="Obornik M."/>
            <person name="Parker M.S."/>
            <person name="Petit J.L."/>
            <person name="Porcel B.M."/>
            <person name="Poulsen N."/>
            <person name="Robison M."/>
            <person name="Rychlewski L."/>
            <person name="Rynearson T.A."/>
            <person name="Schmutz J."/>
            <person name="Shapiro H."/>
            <person name="Siaut M."/>
            <person name="Stanley M."/>
            <person name="Sussman M.R."/>
            <person name="Taylor A.R."/>
            <person name="Vardi A."/>
            <person name="von Dassow P."/>
            <person name="Vyverman W."/>
            <person name="Willis A."/>
            <person name="Wyrwicz L.S."/>
            <person name="Rokhsar D.S."/>
            <person name="Weissenbach J."/>
            <person name="Armbrust E.V."/>
            <person name="Green B.R."/>
            <person name="Van de Peer Y."/>
            <person name="Grigoriev I.V."/>
        </authorList>
    </citation>
    <scope>NUCLEOTIDE SEQUENCE [LARGE SCALE GENOMIC DNA]</scope>
    <source>
        <strain evidence="4 5">CCMP1335</strain>
    </source>
</reference>
<dbReference type="RefSeq" id="XP_002289873.1">
    <property type="nucleotide sequence ID" value="XM_002289837.1"/>
</dbReference>
<feature type="transmembrane region" description="Helical" evidence="2">
    <location>
        <begin position="604"/>
        <end position="627"/>
    </location>
</feature>
<dbReference type="Proteomes" id="UP000001449">
    <property type="component" value="Chromosome 4"/>
</dbReference>
<dbReference type="InParanoid" id="B8BZU6"/>
<evidence type="ECO:0000256" key="2">
    <source>
        <dbReference type="SAM" id="Phobius"/>
    </source>
</evidence>
<protein>
    <submittedName>
        <fullName evidence="4">Uncharacterized protein</fullName>
    </submittedName>
</protein>
<keyword evidence="5" id="KW-1185">Reference proteome</keyword>
<dbReference type="EMBL" id="CM000641">
    <property type="protein sequence ID" value="EED93410.1"/>
    <property type="molecule type" value="Genomic_DNA"/>
</dbReference>
<reference evidence="4 5" key="1">
    <citation type="journal article" date="2004" name="Science">
        <title>The genome of the diatom Thalassiosira pseudonana: ecology, evolution, and metabolism.</title>
        <authorList>
            <person name="Armbrust E.V."/>
            <person name="Berges J.A."/>
            <person name="Bowler C."/>
            <person name="Green B.R."/>
            <person name="Martinez D."/>
            <person name="Putnam N.H."/>
            <person name="Zhou S."/>
            <person name="Allen A.E."/>
            <person name="Apt K.E."/>
            <person name="Bechner M."/>
            <person name="Brzezinski M.A."/>
            <person name="Chaal B.K."/>
            <person name="Chiovitti A."/>
            <person name="Davis A.K."/>
            <person name="Demarest M.S."/>
            <person name="Detter J.C."/>
            <person name="Glavina T."/>
            <person name="Goodstein D."/>
            <person name="Hadi M.Z."/>
            <person name="Hellsten U."/>
            <person name="Hildebrand M."/>
            <person name="Jenkins B.D."/>
            <person name="Jurka J."/>
            <person name="Kapitonov V.V."/>
            <person name="Kroger N."/>
            <person name="Lau W.W."/>
            <person name="Lane T.W."/>
            <person name="Larimer F.W."/>
            <person name="Lippmeier J.C."/>
            <person name="Lucas S."/>
            <person name="Medina M."/>
            <person name="Montsant A."/>
            <person name="Obornik M."/>
            <person name="Parker M.S."/>
            <person name="Palenik B."/>
            <person name="Pazour G.J."/>
            <person name="Richardson P.M."/>
            <person name="Rynearson T.A."/>
            <person name="Saito M.A."/>
            <person name="Schwartz D.C."/>
            <person name="Thamatrakoln K."/>
            <person name="Valentin K."/>
            <person name="Vardi A."/>
            <person name="Wilkerson F.P."/>
            <person name="Rokhsar D.S."/>
        </authorList>
    </citation>
    <scope>NUCLEOTIDE SEQUENCE [LARGE SCALE GENOMIC DNA]</scope>
    <source>
        <strain evidence="4 5">CCMP1335</strain>
    </source>
</reference>
<feature type="region of interest" description="Disordered" evidence="1">
    <location>
        <begin position="25"/>
        <end position="181"/>
    </location>
</feature>
<feature type="compositionally biased region" description="Basic and acidic residues" evidence="1">
    <location>
        <begin position="172"/>
        <end position="181"/>
    </location>
</feature>
<organism evidence="4 5">
    <name type="scientific">Thalassiosira pseudonana</name>
    <name type="common">Marine diatom</name>
    <name type="synonym">Cyclotella nana</name>
    <dbReference type="NCBI Taxonomy" id="35128"/>
    <lineage>
        <taxon>Eukaryota</taxon>
        <taxon>Sar</taxon>
        <taxon>Stramenopiles</taxon>
        <taxon>Ochrophyta</taxon>
        <taxon>Bacillariophyta</taxon>
        <taxon>Coscinodiscophyceae</taxon>
        <taxon>Thalassiosirophycidae</taxon>
        <taxon>Thalassiosirales</taxon>
        <taxon>Thalassiosiraceae</taxon>
        <taxon>Thalassiosira</taxon>
    </lineage>
</organism>
<feature type="region of interest" description="Disordered" evidence="1">
    <location>
        <begin position="753"/>
        <end position="805"/>
    </location>
</feature>
<keyword evidence="2" id="KW-0812">Transmembrane</keyword>
<accession>B8BZU6</accession>
<feature type="compositionally biased region" description="Basic and acidic residues" evidence="1">
    <location>
        <begin position="793"/>
        <end position="805"/>
    </location>
</feature>
<evidence type="ECO:0000256" key="1">
    <source>
        <dbReference type="SAM" id="MobiDB-lite"/>
    </source>
</evidence>
<keyword evidence="2" id="KW-0472">Membrane</keyword>
<feature type="compositionally biased region" description="Gly residues" evidence="1">
    <location>
        <begin position="31"/>
        <end position="42"/>
    </location>
</feature>
<feature type="compositionally biased region" description="Gly residues" evidence="1">
    <location>
        <begin position="102"/>
        <end position="123"/>
    </location>
</feature>
<proteinExistence type="predicted"/>
<feature type="compositionally biased region" description="Low complexity" evidence="1">
    <location>
        <begin position="147"/>
        <end position="159"/>
    </location>
</feature>
<evidence type="ECO:0000256" key="3">
    <source>
        <dbReference type="SAM" id="SignalP"/>
    </source>
</evidence>